<dbReference type="InterPro" id="IPR052110">
    <property type="entry name" value="MCFD2-like"/>
</dbReference>
<feature type="compositionally biased region" description="Low complexity" evidence="3">
    <location>
        <begin position="90"/>
        <end position="123"/>
    </location>
</feature>
<protein>
    <recommendedName>
        <fullName evidence="4">EF-hand domain-containing protein</fullName>
    </recommendedName>
</protein>
<evidence type="ECO:0000259" key="4">
    <source>
        <dbReference type="PROSITE" id="PS50222"/>
    </source>
</evidence>
<evidence type="ECO:0000313" key="6">
    <source>
        <dbReference type="Proteomes" id="UP000708208"/>
    </source>
</evidence>
<keyword evidence="6" id="KW-1185">Reference proteome</keyword>
<organism evidence="5 6">
    <name type="scientific">Allacma fusca</name>
    <dbReference type="NCBI Taxonomy" id="39272"/>
    <lineage>
        <taxon>Eukaryota</taxon>
        <taxon>Metazoa</taxon>
        <taxon>Ecdysozoa</taxon>
        <taxon>Arthropoda</taxon>
        <taxon>Hexapoda</taxon>
        <taxon>Collembola</taxon>
        <taxon>Symphypleona</taxon>
        <taxon>Sminthuridae</taxon>
        <taxon>Allacma</taxon>
    </lineage>
</organism>
<accession>A0A8J2KI95</accession>
<keyword evidence="2" id="KW-0677">Repeat</keyword>
<proteinExistence type="predicted"/>
<feature type="region of interest" description="Disordered" evidence="3">
    <location>
        <begin position="144"/>
        <end position="180"/>
    </location>
</feature>
<dbReference type="InterPro" id="IPR018247">
    <property type="entry name" value="EF_Hand_1_Ca_BS"/>
</dbReference>
<gene>
    <name evidence="5" type="ORF">AFUS01_LOCUS24064</name>
</gene>
<sequence length="308" mass="34339">DLQFFNTHELVNQTVNIPFEFTVVLIVGLCDLSTQQRTAPGVPPQHYDPNMGHQFQQPPQHFQQGQVPMHQGQVQGQIPIQNMHGHGQAHPHGQVPIQQHQQGQVPIQQHQQGQVPIQHHQQGQVPVQHQQGQVPMQQVQQVQVPVQHHGQAPGQPAQLPGQAHPGGHHGGGHGHHAPHGQLLDASNVAQERQHIQEHMDVPIDTSQMSEQELQFHYFKMHDSDNNNKLDGCELVKSLIHWHDQANHDPHAGVPIPEAKVFNDEELSNMIDPILKNDDKNKDGFIDYGEFVQAQASAASRQAAQHAAK</sequence>
<evidence type="ECO:0000256" key="1">
    <source>
        <dbReference type="ARBA" id="ARBA00022729"/>
    </source>
</evidence>
<dbReference type="Proteomes" id="UP000708208">
    <property type="component" value="Unassembled WGS sequence"/>
</dbReference>
<feature type="compositionally biased region" description="Low complexity" evidence="3">
    <location>
        <begin position="144"/>
        <end position="165"/>
    </location>
</feature>
<evidence type="ECO:0000313" key="5">
    <source>
        <dbReference type="EMBL" id="CAG7785439.1"/>
    </source>
</evidence>
<feature type="region of interest" description="Disordered" evidence="3">
    <location>
        <begin position="84"/>
        <end position="123"/>
    </location>
</feature>
<dbReference type="PANTHER" id="PTHR23104">
    <property type="entry name" value="MULTIPLE COAGULATION FACTOR DEFICIENCY PROTEIN 2 NEURAL STEM CELL DERIVED NEURONAL SURVIVAL PROTEIN"/>
    <property type="match status" value="1"/>
</dbReference>
<name>A0A8J2KI95_9HEXA</name>
<feature type="compositionally biased region" description="Basic residues" evidence="3">
    <location>
        <begin position="166"/>
        <end position="178"/>
    </location>
</feature>
<dbReference type="InterPro" id="IPR002048">
    <property type="entry name" value="EF_hand_dom"/>
</dbReference>
<dbReference type="PROSITE" id="PS50222">
    <property type="entry name" value="EF_HAND_2"/>
    <property type="match status" value="1"/>
</dbReference>
<dbReference type="Pfam" id="PF13499">
    <property type="entry name" value="EF-hand_7"/>
    <property type="match status" value="1"/>
</dbReference>
<keyword evidence="1" id="KW-0732">Signal</keyword>
<dbReference type="EMBL" id="CAJVCH010296638">
    <property type="protein sequence ID" value="CAG7785439.1"/>
    <property type="molecule type" value="Genomic_DNA"/>
</dbReference>
<dbReference type="OrthoDB" id="289247at2759"/>
<evidence type="ECO:0000256" key="2">
    <source>
        <dbReference type="ARBA" id="ARBA00022737"/>
    </source>
</evidence>
<feature type="domain" description="EF-hand" evidence="4">
    <location>
        <begin position="278"/>
        <end position="300"/>
    </location>
</feature>
<dbReference type="AlphaFoldDB" id="A0A8J2KI95"/>
<feature type="non-terminal residue" evidence="5">
    <location>
        <position position="308"/>
    </location>
</feature>
<dbReference type="PROSITE" id="PS00018">
    <property type="entry name" value="EF_HAND_1"/>
    <property type="match status" value="2"/>
</dbReference>
<comment type="caution">
    <text evidence="5">The sequence shown here is derived from an EMBL/GenBank/DDBJ whole genome shotgun (WGS) entry which is preliminary data.</text>
</comment>
<dbReference type="PANTHER" id="PTHR23104:SF17">
    <property type="entry name" value="EF-HAND DOMAIN-CONTAINING PROTEIN"/>
    <property type="match status" value="1"/>
</dbReference>
<dbReference type="GO" id="GO:0005509">
    <property type="term" value="F:calcium ion binding"/>
    <property type="evidence" value="ECO:0007669"/>
    <property type="project" value="InterPro"/>
</dbReference>
<reference evidence="5" key="1">
    <citation type="submission" date="2021-06" db="EMBL/GenBank/DDBJ databases">
        <authorList>
            <person name="Hodson N. C."/>
            <person name="Mongue J. A."/>
            <person name="Jaron S. K."/>
        </authorList>
    </citation>
    <scope>NUCLEOTIDE SEQUENCE</scope>
</reference>
<evidence type="ECO:0000256" key="3">
    <source>
        <dbReference type="SAM" id="MobiDB-lite"/>
    </source>
</evidence>